<keyword evidence="5" id="KW-1185">Reference proteome</keyword>
<dbReference type="PANTHER" id="PTHR42881:SF2">
    <property type="entry name" value="PROLYL ENDOPEPTIDASE"/>
    <property type="match status" value="1"/>
</dbReference>
<dbReference type="InterPro" id="IPR051167">
    <property type="entry name" value="Prolyl_oligopep/macrocyclase"/>
</dbReference>
<evidence type="ECO:0000313" key="4">
    <source>
        <dbReference type="EMBL" id="RCW81223.1"/>
    </source>
</evidence>
<keyword evidence="1" id="KW-0472">Membrane</keyword>
<evidence type="ECO:0000313" key="5">
    <source>
        <dbReference type="Proteomes" id="UP000253324"/>
    </source>
</evidence>
<sequence length="303" mass="33064">MISRRRFGKAICVFAVLAGTQRVCVAGGSTAKVSLPDPDALQIAYPKTKRGTVTESQFGVSVPDPCRWLEGDPRTDKIVAAWIDGQQRLTTDYLSNLPGRDVVRRSLASTYDYERLGIPQKSGDRYFFTRKAGNQNQPVLVMRDADGAERILIGPAITGLFGRAMLIIGPAWAINSRGQGLEVAVVVHTMYDTLSFLLAKALRTDLSQRSERSAGAANIAALVPIVVVAVATGIVWYKRDDLAHCVLRIIEMNGAMHQTFTVAGQKNFGSWRHHHNINSPAQAHGRAIYLGGIGIARTEARQI</sequence>
<evidence type="ECO:0000256" key="1">
    <source>
        <dbReference type="SAM" id="Phobius"/>
    </source>
</evidence>
<keyword evidence="2" id="KW-0732">Signal</keyword>
<organism evidence="4 5">
    <name type="scientific">Phyllobacterium bourgognense</name>
    <dbReference type="NCBI Taxonomy" id="314236"/>
    <lineage>
        <taxon>Bacteria</taxon>
        <taxon>Pseudomonadati</taxon>
        <taxon>Pseudomonadota</taxon>
        <taxon>Alphaproteobacteria</taxon>
        <taxon>Hyphomicrobiales</taxon>
        <taxon>Phyllobacteriaceae</taxon>
        <taxon>Phyllobacterium</taxon>
    </lineage>
</organism>
<dbReference type="Pfam" id="PF02897">
    <property type="entry name" value="Peptidase_S9_N"/>
    <property type="match status" value="1"/>
</dbReference>
<dbReference type="AlphaFoldDB" id="A0A368YLW0"/>
<proteinExistence type="predicted"/>
<dbReference type="Gene3D" id="3.40.50.1820">
    <property type="entry name" value="alpha/beta hydrolase"/>
    <property type="match status" value="1"/>
</dbReference>
<dbReference type="InterPro" id="IPR023302">
    <property type="entry name" value="Pept_S9A_N"/>
</dbReference>
<feature type="domain" description="Peptidase S9A N-terminal" evidence="3">
    <location>
        <begin position="48"/>
        <end position="152"/>
    </location>
</feature>
<evidence type="ECO:0000256" key="2">
    <source>
        <dbReference type="SAM" id="SignalP"/>
    </source>
</evidence>
<feature type="signal peptide" evidence="2">
    <location>
        <begin position="1"/>
        <end position="25"/>
    </location>
</feature>
<dbReference type="EMBL" id="QPJM01000011">
    <property type="protein sequence ID" value="RCW81223.1"/>
    <property type="molecule type" value="Genomic_DNA"/>
</dbReference>
<dbReference type="InterPro" id="IPR029058">
    <property type="entry name" value="AB_hydrolase_fold"/>
</dbReference>
<reference evidence="4 5" key="1">
    <citation type="submission" date="2018-07" db="EMBL/GenBank/DDBJ databases">
        <title>Genomic Encyclopedia of Type Strains, Phase III (KMG-III): the genomes of soil and plant-associated and newly described type strains.</title>
        <authorList>
            <person name="Whitman W."/>
        </authorList>
    </citation>
    <scope>NUCLEOTIDE SEQUENCE [LARGE SCALE GENOMIC DNA]</scope>
    <source>
        <strain evidence="4 5">31-25a</strain>
    </source>
</reference>
<name>A0A368YLW0_9HYPH</name>
<dbReference type="PANTHER" id="PTHR42881">
    <property type="entry name" value="PROLYL ENDOPEPTIDASE"/>
    <property type="match status" value="1"/>
</dbReference>
<gene>
    <name evidence="4" type="ORF">C7476_11185</name>
</gene>
<evidence type="ECO:0000259" key="3">
    <source>
        <dbReference type="Pfam" id="PF02897"/>
    </source>
</evidence>
<feature type="transmembrane region" description="Helical" evidence="1">
    <location>
        <begin position="216"/>
        <end position="237"/>
    </location>
</feature>
<keyword evidence="1" id="KW-0812">Transmembrane</keyword>
<dbReference type="GO" id="GO:0070012">
    <property type="term" value="F:oligopeptidase activity"/>
    <property type="evidence" value="ECO:0007669"/>
    <property type="project" value="TreeGrafter"/>
</dbReference>
<feature type="chain" id="PRO_5017010646" evidence="2">
    <location>
        <begin position="26"/>
        <end position="303"/>
    </location>
</feature>
<protein>
    <submittedName>
        <fullName evidence="4">Prolyl oligopeptidase family protein</fullName>
    </submittedName>
</protein>
<keyword evidence="1" id="KW-1133">Transmembrane helix</keyword>
<dbReference type="GO" id="GO:0004252">
    <property type="term" value="F:serine-type endopeptidase activity"/>
    <property type="evidence" value="ECO:0007669"/>
    <property type="project" value="InterPro"/>
</dbReference>
<dbReference type="GO" id="GO:0005829">
    <property type="term" value="C:cytosol"/>
    <property type="evidence" value="ECO:0007669"/>
    <property type="project" value="TreeGrafter"/>
</dbReference>
<comment type="caution">
    <text evidence="4">The sequence shown here is derived from an EMBL/GenBank/DDBJ whole genome shotgun (WGS) entry which is preliminary data.</text>
</comment>
<dbReference type="SUPFAM" id="SSF50993">
    <property type="entry name" value="Peptidase/esterase 'gauge' domain"/>
    <property type="match status" value="1"/>
</dbReference>
<dbReference type="Proteomes" id="UP000253324">
    <property type="component" value="Unassembled WGS sequence"/>
</dbReference>
<accession>A0A368YLW0</accession>